<reference evidence="5" key="1">
    <citation type="submission" date="2012-05" db="EMBL/GenBank/DDBJ databases">
        <title>Whole Genome Assembly of Lutzomyia longipalpis.</title>
        <authorList>
            <person name="Richards S."/>
            <person name="Qu C."/>
            <person name="Dillon R."/>
            <person name="Worley K."/>
            <person name="Scherer S."/>
            <person name="Batterton M."/>
            <person name="Taylor A."/>
            <person name="Hawes A."/>
            <person name="Hernandez B."/>
            <person name="Kovar C."/>
            <person name="Mandapat C."/>
            <person name="Pham C."/>
            <person name="Qu C."/>
            <person name="Jing C."/>
            <person name="Bess C."/>
            <person name="Bandaranaike D."/>
            <person name="Ngo D."/>
            <person name="Ongeri F."/>
            <person name="Arias F."/>
            <person name="Lara F."/>
            <person name="Weissenberger G."/>
            <person name="Kamau G."/>
            <person name="Han H."/>
            <person name="Shen H."/>
            <person name="Dinh H."/>
            <person name="Khalil I."/>
            <person name="Jones J."/>
            <person name="Shafer J."/>
            <person name="Jayaseelan J."/>
            <person name="Quiroz J."/>
            <person name="Blankenburg K."/>
            <person name="Nguyen L."/>
            <person name="Jackson L."/>
            <person name="Francisco L."/>
            <person name="Tang L.-Y."/>
            <person name="Pu L.-L."/>
            <person name="Perales L."/>
            <person name="Lorensuhewa L."/>
            <person name="Munidasa M."/>
            <person name="Coyle M."/>
            <person name="Taylor M."/>
            <person name="Puazo M."/>
            <person name="Firestine M."/>
            <person name="Scheel M."/>
            <person name="Javaid M."/>
            <person name="Wang M."/>
            <person name="Li M."/>
            <person name="Tabassum N."/>
            <person name="Saada N."/>
            <person name="Osuji N."/>
            <person name="Aqrawi P."/>
            <person name="Fu Q."/>
            <person name="Thornton R."/>
            <person name="Raj R."/>
            <person name="Goodspeed R."/>
            <person name="Mata R."/>
            <person name="Najjar R."/>
            <person name="Gubbala S."/>
            <person name="Lee S."/>
            <person name="Denson S."/>
            <person name="Patil S."/>
            <person name="Macmil S."/>
            <person name="Qi S."/>
            <person name="Matskevitch T."/>
            <person name="Palculict T."/>
            <person name="Mathew T."/>
            <person name="Vee V."/>
            <person name="Velamala V."/>
            <person name="Korchina V."/>
            <person name="Cai W."/>
            <person name="Liu W."/>
            <person name="Dai W."/>
            <person name="Zou X."/>
            <person name="Zhu Y."/>
            <person name="Zhang Y."/>
            <person name="Wu Y.-Q."/>
            <person name="Xin Y."/>
            <person name="Nazarath L."/>
            <person name="Kovar C."/>
            <person name="Han Y."/>
            <person name="Muzny D."/>
            <person name="Gibbs R."/>
        </authorList>
    </citation>
    <scope>NUCLEOTIDE SEQUENCE [LARGE SCALE GENOMIC DNA]</scope>
    <source>
        <strain evidence="5">Jacobina</strain>
    </source>
</reference>
<evidence type="ECO:0000313" key="5">
    <source>
        <dbReference type="Proteomes" id="UP000092461"/>
    </source>
</evidence>
<dbReference type="AlphaFoldDB" id="A0A1B0C815"/>
<evidence type="ECO:0000256" key="2">
    <source>
        <dbReference type="SAM" id="SignalP"/>
    </source>
</evidence>
<feature type="transmembrane region" description="Helical" evidence="1">
    <location>
        <begin position="375"/>
        <end position="396"/>
    </location>
</feature>
<name>A0A1B0C815_LUTLO</name>
<reference evidence="4" key="3">
    <citation type="submission" date="2020-05" db="UniProtKB">
        <authorList>
            <consortium name="EnsemblMetazoa"/>
        </authorList>
    </citation>
    <scope>IDENTIFICATION</scope>
    <source>
        <strain evidence="4">Jacobina</strain>
    </source>
</reference>
<dbReference type="EMBL" id="AJWK01000046">
    <property type="status" value="NOT_ANNOTATED_CDS"/>
    <property type="molecule type" value="Genomic_DNA"/>
</dbReference>
<evidence type="ECO:0000256" key="1">
    <source>
        <dbReference type="SAM" id="Phobius"/>
    </source>
</evidence>
<keyword evidence="1" id="KW-0812">Transmembrane</keyword>
<feature type="signal peptide" evidence="2">
    <location>
        <begin position="1"/>
        <end position="21"/>
    </location>
</feature>
<keyword evidence="1" id="KW-0472">Membrane</keyword>
<evidence type="ECO:0000313" key="3">
    <source>
        <dbReference type="EMBL" id="MBC1180436.1"/>
    </source>
</evidence>
<reference evidence="3" key="2">
    <citation type="journal article" date="2020" name="BMC">
        <title>Leishmania infection induces a limited differential gene expression in the sand fly midgut.</title>
        <authorList>
            <person name="Coutinho-Abreu I.V."/>
            <person name="Serafim T.D."/>
            <person name="Meneses C."/>
            <person name="Kamhawi S."/>
            <person name="Oliveira F."/>
            <person name="Valenzuela J.G."/>
        </authorList>
    </citation>
    <scope>NUCLEOTIDE SEQUENCE</scope>
    <source>
        <strain evidence="3">Jacobina</strain>
        <tissue evidence="3">Midgut</tissue>
    </source>
</reference>
<feature type="chain" id="PRO_5044555176" evidence="2">
    <location>
        <begin position="22"/>
        <end position="462"/>
    </location>
</feature>
<proteinExistence type="predicted"/>
<keyword evidence="5" id="KW-1185">Reference proteome</keyword>
<dbReference type="VEuPathDB" id="VectorBase:LLONM1_007007"/>
<dbReference type="Proteomes" id="UP000092461">
    <property type="component" value="Unassembled WGS sequence"/>
</dbReference>
<evidence type="ECO:0000313" key="4">
    <source>
        <dbReference type="EnsemblMetazoa" id="LLOJ000028-PA"/>
    </source>
</evidence>
<dbReference type="EnsemblMetazoa" id="LLOJ000028-RA">
    <property type="protein sequence ID" value="LLOJ000028-PA"/>
    <property type="gene ID" value="LLOJ000028"/>
</dbReference>
<protein>
    <submittedName>
        <fullName evidence="3 4">Uncharacterized protein</fullName>
    </submittedName>
</protein>
<keyword evidence="1" id="KW-1133">Transmembrane helix</keyword>
<dbReference type="VEuPathDB" id="VectorBase:LLOJ000028"/>
<accession>A0A1B0C815</accession>
<organism evidence="4 5">
    <name type="scientific">Lutzomyia longipalpis</name>
    <name type="common">Sand fly</name>
    <dbReference type="NCBI Taxonomy" id="7200"/>
    <lineage>
        <taxon>Eukaryota</taxon>
        <taxon>Metazoa</taxon>
        <taxon>Ecdysozoa</taxon>
        <taxon>Arthropoda</taxon>
        <taxon>Hexapoda</taxon>
        <taxon>Insecta</taxon>
        <taxon>Pterygota</taxon>
        <taxon>Neoptera</taxon>
        <taxon>Endopterygota</taxon>
        <taxon>Diptera</taxon>
        <taxon>Nematocera</taxon>
        <taxon>Psychodoidea</taxon>
        <taxon>Psychodidae</taxon>
        <taxon>Lutzomyia</taxon>
        <taxon>Lutzomyia</taxon>
    </lineage>
</organism>
<dbReference type="EMBL" id="GITU01011733">
    <property type="protein sequence ID" value="MBC1180436.1"/>
    <property type="molecule type" value="Transcribed_RNA"/>
</dbReference>
<keyword evidence="2" id="KW-0732">Signal</keyword>
<sequence length="462" mass="52553">MSFKVLLILLSFATLATRTHCKEVCLCCGEEVLKQDLKNCNDVGRQITELEARGFLEFCLNNNNNYRGSPDYRFATMLQFDPQTLSTMFAPTYNCFEAYNSLEGIIYRVPVNGSELFKSLPSREYYMGIQEEYKGSNSAVIVVHGAVSNTTFEPFNPTTFPETDNIKRYFFVVRLPVSYKLLEVEDIGEAPVPYWERYDSEDIPESAGEFSICNHEEDFVDLELTLTEPHMISLNFNNYTLFRTANGHLNRLPDSNIPSIIEITDNDKQYIVGLTQNYAGVEYLVENVHKVLTNRTIPPHECISGELMLIRKNRKRQIRAVIEVNLGTIAGFKDVIQLTKLGTVRSTNATYTIKDLFVDNVKHHRGVIIISYSTAWFILGMVVGIIFFGLLLLIVIKSISCVENLKISPDWERTNERTAEARVRAAAIAEFTQEKAAILGDSLVRLGDYICNVGTWIYQEIK</sequence>